<gene>
    <name evidence="1" type="ORF">SRCM100623_00168</name>
</gene>
<reference evidence="1 2" key="1">
    <citation type="submission" date="2016-05" db="EMBL/GenBank/DDBJ databases">
        <title>Genome sequencing of Acetobacter pasteurianus strain SRCM100623.</title>
        <authorList>
            <person name="Song Y.R."/>
        </authorList>
    </citation>
    <scope>NUCLEOTIDE SEQUENCE [LARGE SCALE GENOMIC DNA]</scope>
    <source>
        <strain evidence="1 2">SRCM100623</strain>
    </source>
</reference>
<dbReference type="OrthoDB" id="7226139at2"/>
<sequence length="230" mass="22998">MNLSRISAYLRQPTTLFALSLSLGDLVATWFNVIPAGGSAAMLIAALPLLGSDNSGIIAALLANKADLEKALNAVAAHKDIGPTAAKVIADAVPASTILAAATSAIASSTAEAAPKKSSAASAVAGVMLLGLVGTSLMACGSDQLVQCQQSVYGLSLSYAAAAQLAADYEKNPAADPAVVAKLKPAFQTAHDQIKPLDDAAAKGDPLPEAAVEAAQDALDAARKLLPASK</sequence>
<protein>
    <submittedName>
        <fullName evidence="1">Uncharacterized protein</fullName>
    </submittedName>
</protein>
<organism evidence="1 2">
    <name type="scientific">Acetobacter pasteurianus</name>
    <name type="common">Acetobacter turbidans</name>
    <dbReference type="NCBI Taxonomy" id="438"/>
    <lineage>
        <taxon>Bacteria</taxon>
        <taxon>Pseudomonadati</taxon>
        <taxon>Pseudomonadota</taxon>
        <taxon>Alphaproteobacteria</taxon>
        <taxon>Acetobacterales</taxon>
        <taxon>Acetobacteraceae</taxon>
        <taxon>Acetobacter</taxon>
    </lineage>
</organism>
<dbReference type="Proteomes" id="UP000093796">
    <property type="component" value="Unassembled WGS sequence"/>
</dbReference>
<dbReference type="AlphaFoldDB" id="A0A1A0DPH4"/>
<comment type="caution">
    <text evidence="1">The sequence shown here is derived from an EMBL/GenBank/DDBJ whole genome shotgun (WGS) entry which is preliminary data.</text>
</comment>
<dbReference type="EMBL" id="LYUD01000001">
    <property type="protein sequence ID" value="OAZ76940.1"/>
    <property type="molecule type" value="Genomic_DNA"/>
</dbReference>
<evidence type="ECO:0000313" key="2">
    <source>
        <dbReference type="Proteomes" id="UP000093796"/>
    </source>
</evidence>
<name>A0A1A0DPH4_ACEPA</name>
<dbReference type="RefSeq" id="WP_064775773.1">
    <property type="nucleotide sequence ID" value="NZ_LYUD01000001.1"/>
</dbReference>
<proteinExistence type="predicted"/>
<accession>A0A1A0DPH4</accession>
<dbReference type="PATRIC" id="fig|438.15.peg.168"/>
<evidence type="ECO:0000313" key="1">
    <source>
        <dbReference type="EMBL" id="OAZ76940.1"/>
    </source>
</evidence>